<name>T5KGI7_MICMQ</name>
<keyword evidence="2" id="KW-0812">Transmembrane</keyword>
<reference evidence="3 4" key="1">
    <citation type="journal article" date="2013" name="Genome Announc.">
        <title>Whole-genome sequences of five oyster-associated bacteria show potential for crude oil hydrocarbon degradation.</title>
        <authorList>
            <person name="Chauhan A."/>
            <person name="Green S."/>
            <person name="Pathak A."/>
            <person name="Thomas J."/>
            <person name="Venkatramanan R."/>
        </authorList>
    </citation>
    <scope>NUCLEOTIDE SEQUENCE [LARGE SCALE GENOMIC DNA]</scope>
    <source>
        <strain evidence="3 4">MF109</strain>
    </source>
</reference>
<keyword evidence="2" id="KW-1133">Transmembrane helix</keyword>
<sequence length="106" mass="10295">MIDGHHGVMPTPRRLLVTGALIAIPVAFAVGSVVLAQMPPSPRIPTEPVSVQLAPPVPSEVPAPVPAPAPAPAPGPAPAPAPAPVPAPAPAPPAGDDDDDGGGDDD</sequence>
<evidence type="ECO:0000256" key="2">
    <source>
        <dbReference type="SAM" id="Phobius"/>
    </source>
</evidence>
<keyword evidence="2" id="KW-0472">Membrane</keyword>
<evidence type="ECO:0000313" key="4">
    <source>
        <dbReference type="Proteomes" id="UP000016033"/>
    </source>
</evidence>
<feature type="transmembrane region" description="Helical" evidence="2">
    <location>
        <begin position="15"/>
        <end position="36"/>
    </location>
</feature>
<dbReference type="Proteomes" id="UP000016033">
    <property type="component" value="Unassembled WGS sequence"/>
</dbReference>
<comment type="caution">
    <text evidence="3">The sequence shown here is derived from an EMBL/GenBank/DDBJ whole genome shotgun (WGS) entry which is preliminary data.</text>
</comment>
<protein>
    <submittedName>
        <fullName evidence="3">Uncharacterized protein</fullName>
    </submittedName>
</protein>
<feature type="region of interest" description="Disordered" evidence="1">
    <location>
        <begin position="38"/>
        <end position="106"/>
    </location>
</feature>
<dbReference type="AlphaFoldDB" id="T5KGI7"/>
<evidence type="ECO:0000256" key="1">
    <source>
        <dbReference type="SAM" id="MobiDB-lite"/>
    </source>
</evidence>
<evidence type="ECO:0000313" key="3">
    <source>
        <dbReference type="EMBL" id="EQM73265.1"/>
    </source>
</evidence>
<dbReference type="EMBL" id="ATAO01000217">
    <property type="protein sequence ID" value="EQM73265.1"/>
    <property type="molecule type" value="Genomic_DNA"/>
</dbReference>
<organism evidence="3 4">
    <name type="scientific">Microbacterium maritypicum MF109</name>
    <dbReference type="NCBI Taxonomy" id="1333857"/>
    <lineage>
        <taxon>Bacteria</taxon>
        <taxon>Bacillati</taxon>
        <taxon>Actinomycetota</taxon>
        <taxon>Actinomycetes</taxon>
        <taxon>Micrococcales</taxon>
        <taxon>Microbacteriaceae</taxon>
        <taxon>Microbacterium</taxon>
    </lineage>
</organism>
<accession>T5KGI7</accession>
<feature type="compositionally biased region" description="Pro residues" evidence="1">
    <location>
        <begin position="55"/>
        <end position="93"/>
    </location>
</feature>
<feature type="compositionally biased region" description="Acidic residues" evidence="1">
    <location>
        <begin position="95"/>
        <end position="106"/>
    </location>
</feature>
<proteinExistence type="predicted"/>
<gene>
    <name evidence="3" type="ORF">L687_05755</name>
</gene>